<sequence>MEAAEKANRTEDGVEGFLLRKRIAVGPDRWTFALGGRPGWWLLGGLGMDGRKPNQHPSLPSQTQRLAKPTISPSSPYLVGYHVAPCGLGTERSPESARHNSTHTHTHTHTHMHVSHSSECLLMVWAWRRKVVGDIHRRRRVLSPTSFHPLARDCGVHARNARRVTGRDGLSRLVAWYSPSLSVPTTPYLQTIELDMGGDRLMCP</sequence>
<accession>A0AAD8V0B0</accession>
<comment type="caution">
    <text evidence="2">The sequence shown here is derived from an EMBL/GenBank/DDBJ whole genome shotgun (WGS) entry which is preliminary data.</text>
</comment>
<evidence type="ECO:0000313" key="3">
    <source>
        <dbReference type="Proteomes" id="UP001230504"/>
    </source>
</evidence>
<evidence type="ECO:0000256" key="1">
    <source>
        <dbReference type="SAM" id="MobiDB-lite"/>
    </source>
</evidence>
<keyword evidence="3" id="KW-1185">Reference proteome</keyword>
<reference evidence="2" key="1">
    <citation type="submission" date="2021-06" db="EMBL/GenBank/DDBJ databases">
        <title>Comparative genomics, transcriptomics and evolutionary studies reveal genomic signatures of adaptation to plant cell wall in hemibiotrophic fungi.</title>
        <authorList>
            <consortium name="DOE Joint Genome Institute"/>
            <person name="Baroncelli R."/>
            <person name="Diaz J.F."/>
            <person name="Benocci T."/>
            <person name="Peng M."/>
            <person name="Battaglia E."/>
            <person name="Haridas S."/>
            <person name="Andreopoulos W."/>
            <person name="Labutti K."/>
            <person name="Pangilinan J."/>
            <person name="Floch G.L."/>
            <person name="Makela M.R."/>
            <person name="Henrissat B."/>
            <person name="Grigoriev I.V."/>
            <person name="Crouch J.A."/>
            <person name="De Vries R.P."/>
            <person name="Sukno S.A."/>
            <person name="Thon M.R."/>
        </authorList>
    </citation>
    <scope>NUCLEOTIDE SEQUENCE</scope>
    <source>
        <strain evidence="2">CBS 125086</strain>
    </source>
</reference>
<organism evidence="2 3">
    <name type="scientific">Colletotrichum navitas</name>
    <dbReference type="NCBI Taxonomy" id="681940"/>
    <lineage>
        <taxon>Eukaryota</taxon>
        <taxon>Fungi</taxon>
        <taxon>Dikarya</taxon>
        <taxon>Ascomycota</taxon>
        <taxon>Pezizomycotina</taxon>
        <taxon>Sordariomycetes</taxon>
        <taxon>Hypocreomycetidae</taxon>
        <taxon>Glomerellales</taxon>
        <taxon>Glomerellaceae</taxon>
        <taxon>Colletotrichum</taxon>
        <taxon>Colletotrichum graminicola species complex</taxon>
    </lineage>
</organism>
<proteinExistence type="predicted"/>
<feature type="region of interest" description="Disordered" evidence="1">
    <location>
        <begin position="91"/>
        <end position="111"/>
    </location>
</feature>
<dbReference type="Proteomes" id="UP001230504">
    <property type="component" value="Unassembled WGS sequence"/>
</dbReference>
<dbReference type="RefSeq" id="XP_060410085.1">
    <property type="nucleotide sequence ID" value="XM_060552763.1"/>
</dbReference>
<gene>
    <name evidence="2" type="ORF">LY79DRAFT_363387</name>
</gene>
<dbReference type="EMBL" id="JAHLJV010000073">
    <property type="protein sequence ID" value="KAK1574587.1"/>
    <property type="molecule type" value="Genomic_DNA"/>
</dbReference>
<evidence type="ECO:0000313" key="2">
    <source>
        <dbReference type="EMBL" id="KAK1574587.1"/>
    </source>
</evidence>
<feature type="compositionally biased region" description="Basic residues" evidence="1">
    <location>
        <begin position="100"/>
        <end position="111"/>
    </location>
</feature>
<name>A0AAD8V0B0_9PEZI</name>
<dbReference type="AlphaFoldDB" id="A0AAD8V0B0"/>
<dbReference type="GeneID" id="85437003"/>
<protein>
    <submittedName>
        <fullName evidence="2">Uncharacterized protein</fullName>
    </submittedName>
</protein>